<proteinExistence type="predicted"/>
<dbReference type="AlphaFoldDB" id="A0A3S8ZWZ4"/>
<dbReference type="KEGG" id="iod:EJO50_16665"/>
<gene>
    <name evidence="1" type="ORF">EJO50_16665</name>
</gene>
<reference evidence="1 2" key="1">
    <citation type="submission" date="2018-12" db="EMBL/GenBank/DDBJ databases">
        <title>Complete genome sequence of Iodobacter sp. H11R3.</title>
        <authorList>
            <person name="Bae J.-W."/>
        </authorList>
    </citation>
    <scope>NUCLEOTIDE SEQUENCE [LARGE SCALE GENOMIC DNA]</scope>
    <source>
        <strain evidence="1 2">H11R3</strain>
    </source>
</reference>
<name>A0A3S8ZWZ4_9NEIS</name>
<dbReference type="Proteomes" id="UP000282438">
    <property type="component" value="Chromosome"/>
</dbReference>
<dbReference type="OrthoDB" id="9891295at2"/>
<sequence length="82" mass="9345">MPESDNELEGVIKESRSESKLYNCRRLADSELLCAVNAGRISIPVYFTFSKNRNSVEADIRNKEEGEVHITKYLSAKYSKSK</sequence>
<protein>
    <submittedName>
        <fullName evidence="1">Uncharacterized protein</fullName>
    </submittedName>
</protein>
<dbReference type="RefSeq" id="WP_125976052.1">
    <property type="nucleotide sequence ID" value="NZ_CP034433.1"/>
</dbReference>
<dbReference type="EMBL" id="CP034433">
    <property type="protein sequence ID" value="AZN37955.1"/>
    <property type="molecule type" value="Genomic_DNA"/>
</dbReference>
<organism evidence="1 2">
    <name type="scientific">Iodobacter ciconiae</name>
    <dbReference type="NCBI Taxonomy" id="2496266"/>
    <lineage>
        <taxon>Bacteria</taxon>
        <taxon>Pseudomonadati</taxon>
        <taxon>Pseudomonadota</taxon>
        <taxon>Betaproteobacteria</taxon>
        <taxon>Neisseriales</taxon>
        <taxon>Chitinibacteraceae</taxon>
        <taxon>Iodobacter</taxon>
    </lineage>
</organism>
<evidence type="ECO:0000313" key="1">
    <source>
        <dbReference type="EMBL" id="AZN37955.1"/>
    </source>
</evidence>
<keyword evidence="2" id="KW-1185">Reference proteome</keyword>
<accession>A0A3S8ZWZ4</accession>
<evidence type="ECO:0000313" key="2">
    <source>
        <dbReference type="Proteomes" id="UP000282438"/>
    </source>
</evidence>